<keyword evidence="2" id="KW-0812">Transmembrane</keyword>
<sequence>MDILNAQLAQYEAISPKNLSQSLAEIAALPVAKMNGSKNLPLTESLNPAWSSAMHDFNELIVKQVFKNKKEIAQTEWETIPLKFVAYNKWLSEKKGEVVEPLGAESVAAILKSNCKEELLALIAEDLALEAEANNIIKVDRLVRYYRDLHKLLRNYVNFSDLYQPGLKAIFQAGELYIDQRRCDLCIKVTDLPKHKTMAGGSGICLLYCDCTSRKKGEKMTIVAALTDGDNDDITIGRNAIFYDRKGQDWDATILNIIDNPISIRQAFWSPYKKLSKFISKQVEKMAASKEKEIETHTTGKVEATATKLDSGINTTIKGETSPPASPATPAPGTPTSAAAPAPAFDIGKFAGIFAALSIALSAIGSILLAILTGFLSLTWCQMPLALVGLMLTISLPSMILAFLKLRKRNLAHVLDANGWAINARLTINIIFGRTLTHLASLPENSKLNLIDPFKKKRNPWIPVLMIFVVLAVIAFIVLWHYGYMEQWGVADFFRNLGKKK</sequence>
<evidence type="ECO:0000256" key="2">
    <source>
        <dbReference type="SAM" id="Phobius"/>
    </source>
</evidence>
<proteinExistence type="predicted"/>
<evidence type="ECO:0000313" key="3">
    <source>
        <dbReference type="EMBL" id="MPM41501.1"/>
    </source>
</evidence>
<feature type="transmembrane region" description="Helical" evidence="2">
    <location>
        <begin position="461"/>
        <end position="482"/>
    </location>
</feature>
<dbReference type="AlphaFoldDB" id="A0A644ZNU3"/>
<feature type="compositionally biased region" description="Pro residues" evidence="1">
    <location>
        <begin position="324"/>
        <end position="333"/>
    </location>
</feature>
<evidence type="ECO:0000256" key="1">
    <source>
        <dbReference type="SAM" id="MobiDB-lite"/>
    </source>
</evidence>
<feature type="transmembrane region" description="Helical" evidence="2">
    <location>
        <begin position="384"/>
        <end position="404"/>
    </location>
</feature>
<reference evidence="3" key="1">
    <citation type="submission" date="2019-08" db="EMBL/GenBank/DDBJ databases">
        <authorList>
            <person name="Kucharzyk K."/>
            <person name="Murdoch R.W."/>
            <person name="Higgins S."/>
            <person name="Loffler F."/>
        </authorList>
    </citation>
    <scope>NUCLEOTIDE SEQUENCE</scope>
</reference>
<accession>A0A644ZNU3</accession>
<dbReference type="EMBL" id="VSSQ01009394">
    <property type="protein sequence ID" value="MPM41501.1"/>
    <property type="molecule type" value="Genomic_DNA"/>
</dbReference>
<keyword evidence="2" id="KW-1133">Transmembrane helix</keyword>
<keyword evidence="2" id="KW-0472">Membrane</keyword>
<feature type="transmembrane region" description="Helical" evidence="2">
    <location>
        <begin position="353"/>
        <end position="378"/>
    </location>
</feature>
<gene>
    <name evidence="3" type="ORF">SDC9_88156</name>
</gene>
<protein>
    <submittedName>
        <fullName evidence="3">Uncharacterized protein</fullName>
    </submittedName>
</protein>
<feature type="region of interest" description="Disordered" evidence="1">
    <location>
        <begin position="313"/>
        <end position="337"/>
    </location>
</feature>
<name>A0A644ZNU3_9ZZZZ</name>
<organism evidence="3">
    <name type="scientific">bioreactor metagenome</name>
    <dbReference type="NCBI Taxonomy" id="1076179"/>
    <lineage>
        <taxon>unclassified sequences</taxon>
        <taxon>metagenomes</taxon>
        <taxon>ecological metagenomes</taxon>
    </lineage>
</organism>
<comment type="caution">
    <text evidence="3">The sequence shown here is derived from an EMBL/GenBank/DDBJ whole genome shotgun (WGS) entry which is preliminary data.</text>
</comment>